<evidence type="ECO:0000313" key="5">
    <source>
        <dbReference type="Proteomes" id="UP001293593"/>
    </source>
</evidence>
<accession>A0AAE1TDF4</accession>
<comment type="caution">
    <text evidence="4">The sequence shown here is derived from an EMBL/GenBank/DDBJ whole genome shotgun (WGS) entry which is preliminary data.</text>
</comment>
<dbReference type="GO" id="GO:0000278">
    <property type="term" value="P:mitotic cell cycle"/>
    <property type="evidence" value="ECO:0007669"/>
    <property type="project" value="TreeGrafter"/>
</dbReference>
<dbReference type="EMBL" id="JAWXYG010000002">
    <property type="protein sequence ID" value="KAK4280536.1"/>
    <property type="molecule type" value="Genomic_DNA"/>
</dbReference>
<gene>
    <name evidence="4" type="ORF">QN277_012151</name>
</gene>
<feature type="domain" description="CDT1 Geminin-binding" evidence="3">
    <location>
        <begin position="52"/>
        <end position="181"/>
    </location>
</feature>
<dbReference type="Proteomes" id="UP001293593">
    <property type="component" value="Unassembled WGS sequence"/>
</dbReference>
<dbReference type="GO" id="GO:0030174">
    <property type="term" value="P:regulation of DNA-templated DNA replication initiation"/>
    <property type="evidence" value="ECO:0007669"/>
    <property type="project" value="InterPro"/>
</dbReference>
<dbReference type="SUPFAM" id="SSF46785">
    <property type="entry name" value="Winged helix' DNA-binding domain"/>
    <property type="match status" value="1"/>
</dbReference>
<keyword evidence="2" id="KW-0131">Cell cycle</keyword>
<evidence type="ECO:0000313" key="4">
    <source>
        <dbReference type="EMBL" id="KAK4280536.1"/>
    </source>
</evidence>
<dbReference type="InterPro" id="IPR045173">
    <property type="entry name" value="Cdt1"/>
</dbReference>
<dbReference type="CDD" id="cd08674">
    <property type="entry name" value="Cdt1_m"/>
    <property type="match status" value="1"/>
</dbReference>
<organism evidence="4 5">
    <name type="scientific">Acacia crassicarpa</name>
    <name type="common">northern wattle</name>
    <dbReference type="NCBI Taxonomy" id="499986"/>
    <lineage>
        <taxon>Eukaryota</taxon>
        <taxon>Viridiplantae</taxon>
        <taxon>Streptophyta</taxon>
        <taxon>Embryophyta</taxon>
        <taxon>Tracheophyta</taxon>
        <taxon>Spermatophyta</taxon>
        <taxon>Magnoliopsida</taxon>
        <taxon>eudicotyledons</taxon>
        <taxon>Gunneridae</taxon>
        <taxon>Pentapetalae</taxon>
        <taxon>rosids</taxon>
        <taxon>fabids</taxon>
        <taxon>Fabales</taxon>
        <taxon>Fabaceae</taxon>
        <taxon>Caesalpinioideae</taxon>
        <taxon>mimosoid clade</taxon>
        <taxon>Acacieae</taxon>
        <taxon>Acacia</taxon>
    </lineage>
</organism>
<dbReference type="InterPro" id="IPR038090">
    <property type="entry name" value="Cdt1_C_WH_dom_sf"/>
</dbReference>
<dbReference type="GO" id="GO:0000076">
    <property type="term" value="P:DNA replication checkpoint signaling"/>
    <property type="evidence" value="ECO:0007669"/>
    <property type="project" value="TreeGrafter"/>
</dbReference>
<dbReference type="InterPro" id="IPR014939">
    <property type="entry name" value="CDT1_Gemini-bd-like"/>
</dbReference>
<dbReference type="Gene3D" id="1.10.10.1420">
    <property type="entry name" value="DNA replication factor Cdt1, C-terminal WH domain"/>
    <property type="match status" value="1"/>
</dbReference>
<dbReference type="GO" id="GO:0070182">
    <property type="term" value="F:DNA polymerase binding"/>
    <property type="evidence" value="ECO:0007669"/>
    <property type="project" value="TreeGrafter"/>
</dbReference>
<keyword evidence="5" id="KW-1185">Reference proteome</keyword>
<dbReference type="Pfam" id="PF16679">
    <property type="entry name" value="CDT1_C"/>
    <property type="match status" value="1"/>
</dbReference>
<dbReference type="InterPro" id="IPR032054">
    <property type="entry name" value="Cdt1_C"/>
</dbReference>
<comment type="similarity">
    <text evidence="1">Belongs to the Cdt1 family.</text>
</comment>
<reference evidence="4" key="1">
    <citation type="submission" date="2023-10" db="EMBL/GenBank/DDBJ databases">
        <title>Chromosome-level genome of the transformable northern wattle, Acacia crassicarpa.</title>
        <authorList>
            <person name="Massaro I."/>
            <person name="Sinha N.R."/>
            <person name="Poethig S."/>
            <person name="Leichty A.R."/>
        </authorList>
    </citation>
    <scope>NUCLEOTIDE SEQUENCE</scope>
    <source>
        <strain evidence="4">Acra3RX</strain>
        <tissue evidence="4">Leaf</tissue>
    </source>
</reference>
<dbReference type="PANTHER" id="PTHR28637">
    <property type="entry name" value="DNA REPLICATION FACTOR CDT1"/>
    <property type="match status" value="1"/>
</dbReference>
<dbReference type="PANTHER" id="PTHR28637:SF13">
    <property type="entry name" value="EXPRESSED PROTEIN"/>
    <property type="match status" value="1"/>
</dbReference>
<dbReference type="GO" id="GO:0003677">
    <property type="term" value="F:DNA binding"/>
    <property type="evidence" value="ECO:0007669"/>
    <property type="project" value="InterPro"/>
</dbReference>
<dbReference type="SMART" id="SM01075">
    <property type="entry name" value="CDT1"/>
    <property type="match status" value="1"/>
</dbReference>
<evidence type="ECO:0000256" key="2">
    <source>
        <dbReference type="ARBA" id="ARBA00023306"/>
    </source>
</evidence>
<protein>
    <recommendedName>
        <fullName evidence="3">CDT1 Geminin-binding domain-containing protein</fullName>
    </recommendedName>
</protein>
<dbReference type="GO" id="GO:0071163">
    <property type="term" value="P:DNA replication preinitiation complex assembly"/>
    <property type="evidence" value="ECO:0007669"/>
    <property type="project" value="InterPro"/>
</dbReference>
<dbReference type="GO" id="GO:0005634">
    <property type="term" value="C:nucleus"/>
    <property type="evidence" value="ECO:0007669"/>
    <property type="project" value="TreeGrafter"/>
</dbReference>
<evidence type="ECO:0000256" key="1">
    <source>
        <dbReference type="ARBA" id="ARBA00008356"/>
    </source>
</evidence>
<dbReference type="AlphaFoldDB" id="A0AAE1TDF4"/>
<sequence length="533" mass="60020">MDQKTLEEGGQNDLNFKCAKILHGADKSIACQTPEKTSEPLPTKPKEGSTELPETYKALADLFDHMSCSLRLLRLCKKSTTFQNICSQVEVLAKRKFLYTDLAKIKYILHEAIHVEKILVHDNRNLCMKPDLKITIVYEVVLGDSSERNYMALRKLFGSRLLEFFNRYPENTDIPEATLPEPFQQRAHSLICEDLPVDPSTILSPPISDQNQQLSQECKPYPVKRHFSKKKVVAETENNVASQIAQSHHSYDCLDNEGGEGDSEWQKKCTTYLKSDQEMEKEQQNESFSMGLQSSVVNTPARLICSPQSVSCGSYESSCLKIALSTDVLMAKTPAQSTPRRLAHNSDVKLNIMTTQNSISSNKHVKRVLFSHEGNYDVDKLQPSRDACDNIPEASEARTEDFDVSNSVVLSHKVAECNDCSHENTNLTQGRSTTWQQMPSSLLGLVDVIYSIFCSIKCSPITKSELLHKILMNSLDFVEMREAEEQINFLENLVPDWIYTKSGPSGDTMYCIKEVPDLESVRSRLSGNIIKAS</sequence>
<proteinExistence type="inferred from homology"/>
<evidence type="ECO:0000259" key="3">
    <source>
        <dbReference type="SMART" id="SM01075"/>
    </source>
</evidence>
<dbReference type="Pfam" id="PF08839">
    <property type="entry name" value="CDT1"/>
    <property type="match status" value="1"/>
</dbReference>
<name>A0AAE1TDF4_9FABA</name>
<dbReference type="InterPro" id="IPR036390">
    <property type="entry name" value="WH_DNA-bd_sf"/>
</dbReference>